<dbReference type="Proteomes" id="UP001042704">
    <property type="component" value="Chromosome"/>
</dbReference>
<sequence length="346" mass="36608">MSPRVPLTMVVHGPEPFDRGDVRAVLSTLGQVRILVAGVMGRTAAEESGLPVECCSAPPSAVLNAQEGPVFLLNHGKTPESGRTFGEIVAGRVMRGDLVHVECASDTVYLWNNGDADLAGRLSAVFGYHVERAAPRVPENGTTRTIKGCLPGEPVCVNGTVIGEATAETVVLEEQDGQVVPVAGLRPKPHGLEKLHRNGPFSLGDAWCKSGEIRRGQGAIDRRCCPERGRVVLIDHCGHHFYDLVTPDTCGVLAIGDDTTAVAGHIALHLGIPLLGITDGDLDGVIGRTFPAGSVVLQVTEGRDDDLGLKIAMSIPDGPVSWHTWLSEAIAGVEDRTQVTIDLRGE</sequence>
<evidence type="ECO:0000313" key="2">
    <source>
        <dbReference type="Proteomes" id="UP001042704"/>
    </source>
</evidence>
<dbReference type="AlphaFoldDB" id="A0A8A3S7W9"/>
<gene>
    <name evidence="1" type="ORF">RJ40_09340</name>
</gene>
<dbReference type="InterPro" id="IPR012032">
    <property type="entry name" value="UCP006598"/>
</dbReference>
<organism evidence="1 2">
    <name type="scientific">Methanofollis aquaemaris</name>
    <dbReference type="NCBI Taxonomy" id="126734"/>
    <lineage>
        <taxon>Archaea</taxon>
        <taxon>Methanobacteriati</taxon>
        <taxon>Methanobacteriota</taxon>
        <taxon>Stenosarchaea group</taxon>
        <taxon>Methanomicrobia</taxon>
        <taxon>Methanomicrobiales</taxon>
        <taxon>Methanomicrobiaceae</taxon>
        <taxon>Methanofollis</taxon>
    </lineage>
</organism>
<dbReference type="Pfam" id="PF09890">
    <property type="entry name" value="DUF2117"/>
    <property type="match status" value="1"/>
</dbReference>
<dbReference type="RefSeq" id="WP_265580605.1">
    <property type="nucleotide sequence ID" value="NZ_CP036172.1"/>
</dbReference>
<keyword evidence="2" id="KW-1185">Reference proteome</keyword>
<evidence type="ECO:0000313" key="1">
    <source>
        <dbReference type="EMBL" id="QSZ67696.1"/>
    </source>
</evidence>
<dbReference type="KEGG" id="maqe:RJ40_09340"/>
<name>A0A8A3S7W9_9EURY</name>
<reference evidence="1" key="1">
    <citation type="journal article" date="2001" name="Int. J. Syst. Evol. Microbiol.">
        <title>Methanofollis aquaemaris sp. nov., a methanogen isolated from an aquaculture fish pond.</title>
        <authorList>
            <person name="Lai M.C."/>
            <person name="Chen S.C."/>
        </authorList>
    </citation>
    <scope>NUCLEOTIDE SEQUENCE</scope>
    <source>
        <strain evidence="1">N2F9704</strain>
    </source>
</reference>
<proteinExistence type="predicted"/>
<dbReference type="GeneID" id="76424571"/>
<accession>A0A8A3S7W9</accession>
<protein>
    <submittedName>
        <fullName evidence="1">DUF2117 domain-containing protein</fullName>
    </submittedName>
</protein>
<dbReference type="EMBL" id="CP036172">
    <property type="protein sequence ID" value="QSZ67696.1"/>
    <property type="molecule type" value="Genomic_DNA"/>
</dbReference>
<reference evidence="1" key="2">
    <citation type="submission" date="2019-02" db="EMBL/GenBank/DDBJ databases">
        <authorList>
            <person name="Chen S.-C."/>
            <person name="Chien H.-H."/>
            <person name="Lai M.-C."/>
        </authorList>
    </citation>
    <scope>NUCLEOTIDE SEQUENCE</scope>
    <source>
        <strain evidence="1">N2F9704</strain>
    </source>
</reference>